<dbReference type="EMBL" id="LANJ01000044">
    <property type="protein sequence ID" value="KKC35920.1"/>
    <property type="molecule type" value="Genomic_DNA"/>
</dbReference>
<dbReference type="CDD" id="cd00009">
    <property type="entry name" value="AAA"/>
    <property type="match status" value="1"/>
</dbReference>
<evidence type="ECO:0000256" key="6">
    <source>
        <dbReference type="ARBA" id="ARBA00023163"/>
    </source>
</evidence>
<evidence type="ECO:0000259" key="7">
    <source>
        <dbReference type="PROSITE" id="PS50045"/>
    </source>
</evidence>
<dbReference type="PANTHER" id="PTHR32071:SF77">
    <property type="entry name" value="TRANSCRIPTIONAL REGULATORY PROTEIN"/>
    <property type="match status" value="1"/>
</dbReference>
<dbReference type="GO" id="GO:0006355">
    <property type="term" value="P:regulation of DNA-templated transcription"/>
    <property type="evidence" value="ECO:0007669"/>
    <property type="project" value="InterPro"/>
</dbReference>
<keyword evidence="4" id="KW-0805">Transcription regulation</keyword>
<dbReference type="PROSITE" id="PS50045">
    <property type="entry name" value="SIGMA54_INTERACT_4"/>
    <property type="match status" value="1"/>
</dbReference>
<keyword evidence="1" id="KW-0547">Nucleotide-binding</keyword>
<dbReference type="AlphaFoldDB" id="A0A0F5Q4V5"/>
<keyword evidence="2" id="KW-0067">ATP-binding</keyword>
<proteinExistence type="predicted"/>
<dbReference type="FunFam" id="3.40.50.300:FF:000006">
    <property type="entry name" value="DNA-binding transcriptional regulator NtrC"/>
    <property type="match status" value="1"/>
</dbReference>
<evidence type="ECO:0000256" key="5">
    <source>
        <dbReference type="ARBA" id="ARBA00023159"/>
    </source>
</evidence>
<dbReference type="InterPro" id="IPR025943">
    <property type="entry name" value="Sigma_54_int_dom_ATP-bd_2"/>
</dbReference>
<dbReference type="Gene3D" id="1.10.8.60">
    <property type="match status" value="1"/>
</dbReference>
<dbReference type="Pfam" id="PF00158">
    <property type="entry name" value="Sigma54_activat"/>
    <property type="match status" value="1"/>
</dbReference>
<comment type="caution">
    <text evidence="8">The sequence shown here is derived from an EMBL/GenBank/DDBJ whole genome shotgun (WGS) entry which is preliminary data.</text>
</comment>
<keyword evidence="6" id="KW-0804">Transcription</keyword>
<dbReference type="InterPro" id="IPR003593">
    <property type="entry name" value="AAA+_ATPase"/>
</dbReference>
<evidence type="ECO:0000313" key="9">
    <source>
        <dbReference type="Proteomes" id="UP000033411"/>
    </source>
</evidence>
<dbReference type="RefSeq" id="WP_046140720.1">
    <property type="nucleotide sequence ID" value="NZ_LANJ01000044.1"/>
</dbReference>
<protein>
    <recommendedName>
        <fullName evidence="7">Sigma-54 factor interaction domain-containing protein</fullName>
    </recommendedName>
</protein>
<dbReference type="GO" id="GO:0043565">
    <property type="term" value="F:sequence-specific DNA binding"/>
    <property type="evidence" value="ECO:0007669"/>
    <property type="project" value="InterPro"/>
</dbReference>
<dbReference type="SUPFAM" id="SSF52540">
    <property type="entry name" value="P-loop containing nucleoside triphosphate hydrolases"/>
    <property type="match status" value="1"/>
</dbReference>
<dbReference type="Proteomes" id="UP000033411">
    <property type="component" value="Unassembled WGS sequence"/>
</dbReference>
<dbReference type="Gene3D" id="1.10.10.60">
    <property type="entry name" value="Homeodomain-like"/>
    <property type="match status" value="1"/>
</dbReference>
<dbReference type="InterPro" id="IPR009057">
    <property type="entry name" value="Homeodomain-like_sf"/>
</dbReference>
<dbReference type="SMART" id="SM00382">
    <property type="entry name" value="AAA"/>
    <property type="match status" value="1"/>
</dbReference>
<dbReference type="InterPro" id="IPR025662">
    <property type="entry name" value="Sigma_54_int_dom_ATP-bd_1"/>
</dbReference>
<dbReference type="SUPFAM" id="SSF46689">
    <property type="entry name" value="Homeodomain-like"/>
    <property type="match status" value="1"/>
</dbReference>
<dbReference type="STRING" id="1293439.WH87_15255"/>
<name>A0A0F5Q4V5_9HYPH</name>
<organism evidence="8 9">
    <name type="scientific">Devosia epidermidihirudinis</name>
    <dbReference type="NCBI Taxonomy" id="1293439"/>
    <lineage>
        <taxon>Bacteria</taxon>
        <taxon>Pseudomonadati</taxon>
        <taxon>Pseudomonadota</taxon>
        <taxon>Alphaproteobacteria</taxon>
        <taxon>Hyphomicrobiales</taxon>
        <taxon>Devosiaceae</taxon>
        <taxon>Devosia</taxon>
    </lineage>
</organism>
<evidence type="ECO:0000313" key="8">
    <source>
        <dbReference type="EMBL" id="KKC35920.1"/>
    </source>
</evidence>
<gene>
    <name evidence="8" type="ORF">WH87_15255</name>
</gene>
<keyword evidence="9" id="KW-1185">Reference proteome</keyword>
<feature type="domain" description="Sigma-54 factor interaction" evidence="7">
    <location>
        <begin position="331"/>
        <end position="540"/>
    </location>
</feature>
<dbReference type="Gene3D" id="3.40.50.300">
    <property type="entry name" value="P-loop containing nucleotide triphosphate hydrolases"/>
    <property type="match status" value="1"/>
</dbReference>
<keyword evidence="5" id="KW-0010">Activator</keyword>
<dbReference type="GO" id="GO:0005524">
    <property type="term" value="F:ATP binding"/>
    <property type="evidence" value="ECO:0007669"/>
    <property type="project" value="UniProtKB-KW"/>
</dbReference>
<evidence type="ECO:0000256" key="1">
    <source>
        <dbReference type="ARBA" id="ARBA00022741"/>
    </source>
</evidence>
<dbReference type="Gene3D" id="3.30.450.40">
    <property type="match status" value="1"/>
</dbReference>
<reference evidence="8 9" key="1">
    <citation type="submission" date="2015-03" db="EMBL/GenBank/DDBJ databases">
        <authorList>
            <person name="Lepp D."/>
            <person name="Hassan Y.I."/>
            <person name="Li X.-Z."/>
            <person name="Zhou T."/>
        </authorList>
    </citation>
    <scope>NUCLEOTIDE SEQUENCE [LARGE SCALE GENOMIC DNA]</scope>
    <source>
        <strain evidence="8 9">E84</strain>
    </source>
</reference>
<dbReference type="SUPFAM" id="SSF55781">
    <property type="entry name" value="GAF domain-like"/>
    <property type="match status" value="1"/>
</dbReference>
<evidence type="ECO:0000256" key="4">
    <source>
        <dbReference type="ARBA" id="ARBA00023015"/>
    </source>
</evidence>
<dbReference type="PROSITE" id="PS00676">
    <property type="entry name" value="SIGMA54_INTERACT_2"/>
    <property type="match status" value="1"/>
</dbReference>
<dbReference type="PROSITE" id="PS00675">
    <property type="entry name" value="SIGMA54_INTERACT_1"/>
    <property type="match status" value="1"/>
</dbReference>
<sequence length="611" mass="65624">MQPVSVAALAAAREKFFSGQSLPDGLVPAPILRSWQRCAEQGLDAGSSIRAEPMTASELRALHEQNEALRLLSRSELVSLRTEARLTDSVVILTDAKGLVLDTVGSPEFAGQAAEVSLRPGVAWSETSTGTNAIGTALAERRAIEVHGGEHFFEQDGILHCAASPIFDPYGKLAGVLDMSGHASTEHTHAMGLVRLAVEQIEHRFFNRAFDEMTVVRFHRSADLLGTTREGILVFDGARLVAGNRRAMHLVGLDRKALRQSSMDAIFENVGLAVDHGELRARNGERYFASVSAPRATTPTVIGTLPRAPKPRRDGPYFTAETQADLAKAIRLVNAEIPLLITGETGAGKEVFARHLHGQTGRAGKPFIAINCAALPESLIEAELFGYEPGAFTGARKSGAKGLVQQAEGGILFLDEIGDMPLLLQSRLLRVLQDKEVSPLGGGTPSKTDFVVICATNRELTAMVDAGTFRADLYFRIAQFTINLPTLSDMPDRSAVVEVLWSQLGGSHGQLPPTTVNQLADRPWPGNFREMAGALRALAALHDPGETITLQSLAPVAPSVGPTPTLTGDLGTLTETAMRRTVEQHSGNLSAAARALGIDRSTLYRRLVWKN</sequence>
<dbReference type="InterPro" id="IPR002197">
    <property type="entry name" value="HTH_Fis"/>
</dbReference>
<accession>A0A0F5Q4V5</accession>
<dbReference type="GO" id="GO:0000160">
    <property type="term" value="P:phosphorelay signal transduction system"/>
    <property type="evidence" value="ECO:0007669"/>
    <property type="project" value="UniProtKB-KW"/>
</dbReference>
<dbReference type="InterPro" id="IPR003018">
    <property type="entry name" value="GAF"/>
</dbReference>
<dbReference type="PANTHER" id="PTHR32071">
    <property type="entry name" value="TRANSCRIPTIONAL REGULATORY PROTEIN"/>
    <property type="match status" value="1"/>
</dbReference>
<dbReference type="OrthoDB" id="9802388at2"/>
<dbReference type="Pfam" id="PF01590">
    <property type="entry name" value="GAF"/>
    <property type="match status" value="1"/>
</dbReference>
<dbReference type="InterPro" id="IPR029016">
    <property type="entry name" value="GAF-like_dom_sf"/>
</dbReference>
<evidence type="ECO:0000256" key="3">
    <source>
        <dbReference type="ARBA" id="ARBA00023012"/>
    </source>
</evidence>
<keyword evidence="3" id="KW-0902">Two-component regulatory system</keyword>
<dbReference type="Pfam" id="PF02954">
    <property type="entry name" value="HTH_8"/>
    <property type="match status" value="1"/>
</dbReference>
<dbReference type="InterPro" id="IPR002078">
    <property type="entry name" value="Sigma_54_int"/>
</dbReference>
<dbReference type="PATRIC" id="fig|1293439.3.peg.3105"/>
<evidence type="ECO:0000256" key="2">
    <source>
        <dbReference type="ARBA" id="ARBA00022840"/>
    </source>
</evidence>
<dbReference type="InterPro" id="IPR027417">
    <property type="entry name" value="P-loop_NTPase"/>
</dbReference>